<evidence type="ECO:0000313" key="6">
    <source>
        <dbReference type="EMBL" id="RDU66964.1"/>
    </source>
</evidence>
<evidence type="ECO:0000256" key="1">
    <source>
        <dbReference type="ARBA" id="ARBA00004141"/>
    </source>
</evidence>
<feature type="transmembrane region" description="Helical" evidence="5">
    <location>
        <begin position="221"/>
        <end position="239"/>
    </location>
</feature>
<dbReference type="AlphaFoldDB" id="A0A3D8IQR4"/>
<dbReference type="InterPro" id="IPR038665">
    <property type="entry name" value="Voltage-dep_anion_channel_sf"/>
</dbReference>
<dbReference type="Pfam" id="PF03595">
    <property type="entry name" value="SLAC1"/>
    <property type="match status" value="1"/>
</dbReference>
<feature type="transmembrane region" description="Helical" evidence="5">
    <location>
        <begin position="341"/>
        <end position="358"/>
    </location>
</feature>
<feature type="transmembrane region" description="Helical" evidence="5">
    <location>
        <begin position="288"/>
        <end position="308"/>
    </location>
</feature>
<protein>
    <submittedName>
        <fullName evidence="6">C4-dicarboxylate ABC transporter</fullName>
    </submittedName>
</protein>
<keyword evidence="3 5" id="KW-1133">Transmembrane helix</keyword>
<accession>A0A3D8IQR4</accession>
<dbReference type="EMBL" id="NXLQ01000002">
    <property type="protein sequence ID" value="RDU66964.1"/>
    <property type="molecule type" value="Genomic_DNA"/>
</dbReference>
<dbReference type="InterPro" id="IPR052951">
    <property type="entry name" value="Tellurite_res_ion_channel"/>
</dbReference>
<dbReference type="PANTHER" id="PTHR37955:SF1">
    <property type="entry name" value="DEP DOMAIN-CONTAINING PROTEIN"/>
    <property type="match status" value="1"/>
</dbReference>
<organism evidence="6 7">
    <name type="scientific">Helicobacter didelphidarum</name>
    <dbReference type="NCBI Taxonomy" id="2040648"/>
    <lineage>
        <taxon>Bacteria</taxon>
        <taxon>Pseudomonadati</taxon>
        <taxon>Campylobacterota</taxon>
        <taxon>Epsilonproteobacteria</taxon>
        <taxon>Campylobacterales</taxon>
        <taxon>Helicobacteraceae</taxon>
        <taxon>Helicobacter</taxon>
    </lineage>
</organism>
<evidence type="ECO:0000256" key="5">
    <source>
        <dbReference type="SAM" id="Phobius"/>
    </source>
</evidence>
<gene>
    <name evidence="6" type="ORF">CQA53_01485</name>
</gene>
<dbReference type="Proteomes" id="UP000256379">
    <property type="component" value="Unassembled WGS sequence"/>
</dbReference>
<dbReference type="GO" id="GO:0046583">
    <property type="term" value="F:monoatomic cation efflux transmembrane transporter activity"/>
    <property type="evidence" value="ECO:0007669"/>
    <property type="project" value="TreeGrafter"/>
</dbReference>
<feature type="transmembrane region" description="Helical" evidence="5">
    <location>
        <begin position="184"/>
        <end position="209"/>
    </location>
</feature>
<feature type="transmembrane region" description="Helical" evidence="5">
    <location>
        <begin position="395"/>
        <end position="417"/>
    </location>
</feature>
<keyword evidence="7" id="KW-1185">Reference proteome</keyword>
<dbReference type="InterPro" id="IPR004695">
    <property type="entry name" value="SLAC1/Mae1/Ssu1/TehA"/>
</dbReference>
<reference evidence="6 7" key="1">
    <citation type="submission" date="2018-04" db="EMBL/GenBank/DDBJ databases">
        <title>Novel Campyloabacter and Helicobacter Species and Strains.</title>
        <authorList>
            <person name="Mannion A.J."/>
            <person name="Shen Z."/>
            <person name="Fox J.G."/>
        </authorList>
    </citation>
    <scope>NUCLEOTIDE SEQUENCE [LARGE SCALE GENOMIC DNA]</scope>
    <source>
        <strain evidence="6 7">MIT 17-337</strain>
    </source>
</reference>
<evidence type="ECO:0000256" key="4">
    <source>
        <dbReference type="ARBA" id="ARBA00023136"/>
    </source>
</evidence>
<comment type="subcellular location">
    <subcellularLocation>
        <location evidence="1">Membrane</location>
        <topology evidence="1">Multi-pass membrane protein</topology>
    </subcellularLocation>
</comment>
<feature type="transmembrane region" description="Helical" evidence="5">
    <location>
        <begin position="49"/>
        <end position="74"/>
    </location>
</feature>
<name>A0A3D8IQR4_9HELI</name>
<dbReference type="PANTHER" id="PTHR37955">
    <property type="entry name" value="TELLURITE RESISTANCE PROTEIN TEHA"/>
    <property type="match status" value="1"/>
</dbReference>
<feature type="transmembrane region" description="Helical" evidence="5">
    <location>
        <begin position="251"/>
        <end position="276"/>
    </location>
</feature>
<dbReference type="GO" id="GO:0005886">
    <property type="term" value="C:plasma membrane"/>
    <property type="evidence" value="ECO:0007669"/>
    <property type="project" value="TreeGrafter"/>
</dbReference>
<dbReference type="OrthoDB" id="309023at2"/>
<dbReference type="CDD" id="cd09323">
    <property type="entry name" value="TDT_SLAC1_like"/>
    <property type="match status" value="1"/>
</dbReference>
<dbReference type="Gene3D" id="1.50.10.150">
    <property type="entry name" value="Voltage-dependent anion channel"/>
    <property type="match status" value="1"/>
</dbReference>
<evidence type="ECO:0000313" key="7">
    <source>
        <dbReference type="Proteomes" id="UP000256379"/>
    </source>
</evidence>
<proteinExistence type="predicted"/>
<feature type="transmembrane region" description="Helical" evidence="5">
    <location>
        <begin position="94"/>
        <end position="117"/>
    </location>
</feature>
<comment type="caution">
    <text evidence="6">The sequence shown here is derived from an EMBL/GenBank/DDBJ whole genome shotgun (WGS) entry which is preliminary data.</text>
</comment>
<evidence type="ECO:0000256" key="3">
    <source>
        <dbReference type="ARBA" id="ARBA00022989"/>
    </source>
</evidence>
<keyword evidence="4 5" id="KW-0472">Membrane</keyword>
<evidence type="ECO:0000256" key="2">
    <source>
        <dbReference type="ARBA" id="ARBA00022692"/>
    </source>
</evidence>
<feature type="transmembrane region" description="Helical" evidence="5">
    <location>
        <begin position="314"/>
        <end position="334"/>
    </location>
</feature>
<feature type="transmembrane region" description="Helical" evidence="5">
    <location>
        <begin position="138"/>
        <end position="164"/>
    </location>
</feature>
<sequence>MINISYFNIMMLRKNMESYNNQYLQDNKDSIQSEVVTNTKSQEKLKERLFSYLPISLFGSVMGLSAMSIAWYLAKETFSFPESHLKPFIENFSIFASSFFGILAILAFIVLFIAYGLKILTSFQSFKQEFQNPITRPFFGTFAIACLLLPIVLLQICKIFLQYFSVTEVDNIDLFVTSVLTFSIPSLVLWGFGIILMLSFAIHISSFWICHKHEITHITPAWIVPVVGLLDIPLALPFLFKSEFLAFQENLTMLCLAVGLFFAIILIPLILARIIFFEKLPDKLMPTLFILLAPFGVGISTYAIAFGIDKFATMLFYIGLFLFFALLPQIFKAYKCCPFRVTWWAISFPFAAMSIAALKLTNQARIEYINGLCKTHTHETCNIVLNYSNINFNTALYSILSLFFIISCTLVFLWLIFRTLRGILNGELQNMS</sequence>
<keyword evidence="2 5" id="KW-0812">Transmembrane</keyword>